<dbReference type="GO" id="GO:0005737">
    <property type="term" value="C:cytoplasm"/>
    <property type="evidence" value="ECO:0007669"/>
    <property type="project" value="UniProtKB-SubCell"/>
</dbReference>
<dbReference type="GO" id="GO:0006271">
    <property type="term" value="P:DNA strand elongation involved in DNA replication"/>
    <property type="evidence" value="ECO:0007669"/>
    <property type="project" value="TreeGrafter"/>
</dbReference>
<evidence type="ECO:0000256" key="4">
    <source>
        <dbReference type="ARBA" id="ARBA00022679"/>
    </source>
</evidence>
<dbReference type="CDD" id="cd00140">
    <property type="entry name" value="beta_clamp"/>
    <property type="match status" value="1"/>
</dbReference>
<dbReference type="AlphaFoldDB" id="A0A1G2T7S9"/>
<evidence type="ECO:0000259" key="10">
    <source>
        <dbReference type="Pfam" id="PF00712"/>
    </source>
</evidence>
<dbReference type="GO" id="GO:0003887">
    <property type="term" value="F:DNA-directed DNA polymerase activity"/>
    <property type="evidence" value="ECO:0007669"/>
    <property type="project" value="UniProtKB-UniRule"/>
</dbReference>
<dbReference type="Gene3D" id="3.70.10.10">
    <property type="match status" value="1"/>
</dbReference>
<evidence type="ECO:0000256" key="6">
    <source>
        <dbReference type="ARBA" id="ARBA00022705"/>
    </source>
</evidence>
<feature type="domain" description="DNA polymerase III beta sliding clamp central" evidence="11">
    <location>
        <begin position="134"/>
        <end position="242"/>
    </location>
</feature>
<keyword evidence="3 9" id="KW-0963">Cytoplasm</keyword>
<dbReference type="InterPro" id="IPR022635">
    <property type="entry name" value="DNA_polIII_beta_C"/>
</dbReference>
<feature type="domain" description="DNA polymerase III beta sliding clamp C-terminal" evidence="12">
    <location>
        <begin position="244"/>
        <end position="364"/>
    </location>
</feature>
<evidence type="ECO:0000256" key="2">
    <source>
        <dbReference type="ARBA" id="ARBA00010752"/>
    </source>
</evidence>
<evidence type="ECO:0000313" key="14">
    <source>
        <dbReference type="Proteomes" id="UP000179264"/>
    </source>
</evidence>
<dbReference type="EMBL" id="MHVL01000022">
    <property type="protein sequence ID" value="OHA93310.1"/>
    <property type="molecule type" value="Genomic_DNA"/>
</dbReference>
<dbReference type="InterPro" id="IPR022637">
    <property type="entry name" value="DNA_polIII_beta_cen"/>
</dbReference>
<dbReference type="InterPro" id="IPR001001">
    <property type="entry name" value="DNA_polIII_beta"/>
</dbReference>
<dbReference type="PIRSF" id="PIRSF000804">
    <property type="entry name" value="DNA_pol_III_b"/>
    <property type="match status" value="1"/>
</dbReference>
<organism evidence="13 14">
    <name type="scientific">Candidatus Zambryskibacteria bacterium RIFCSPHIGHO2_02_38_10.5</name>
    <dbReference type="NCBI Taxonomy" id="1802742"/>
    <lineage>
        <taxon>Bacteria</taxon>
        <taxon>Candidatus Zambryskiibacteriota</taxon>
    </lineage>
</organism>
<name>A0A1G2T7S9_9BACT</name>
<protein>
    <recommendedName>
        <fullName evidence="9">Beta sliding clamp</fullName>
    </recommendedName>
</protein>
<evidence type="ECO:0000256" key="5">
    <source>
        <dbReference type="ARBA" id="ARBA00022695"/>
    </source>
</evidence>
<dbReference type="Pfam" id="PF02767">
    <property type="entry name" value="DNA_pol3_beta_2"/>
    <property type="match status" value="1"/>
</dbReference>
<evidence type="ECO:0000256" key="9">
    <source>
        <dbReference type="PIRNR" id="PIRNR000804"/>
    </source>
</evidence>
<keyword evidence="5 9" id="KW-0548">Nucleotidyltransferase</keyword>
<dbReference type="GO" id="GO:0009360">
    <property type="term" value="C:DNA polymerase III complex"/>
    <property type="evidence" value="ECO:0007669"/>
    <property type="project" value="InterPro"/>
</dbReference>
<dbReference type="NCBIfam" id="TIGR00663">
    <property type="entry name" value="dnan"/>
    <property type="match status" value="1"/>
</dbReference>
<evidence type="ECO:0000256" key="7">
    <source>
        <dbReference type="ARBA" id="ARBA00022932"/>
    </source>
</evidence>
<evidence type="ECO:0000256" key="1">
    <source>
        <dbReference type="ARBA" id="ARBA00004496"/>
    </source>
</evidence>
<dbReference type="GO" id="GO:0008408">
    <property type="term" value="F:3'-5' exonuclease activity"/>
    <property type="evidence" value="ECO:0007669"/>
    <property type="project" value="InterPro"/>
</dbReference>
<evidence type="ECO:0000259" key="12">
    <source>
        <dbReference type="Pfam" id="PF02768"/>
    </source>
</evidence>
<dbReference type="PANTHER" id="PTHR30478">
    <property type="entry name" value="DNA POLYMERASE III SUBUNIT BETA"/>
    <property type="match status" value="1"/>
</dbReference>
<comment type="similarity">
    <text evidence="2 9">Belongs to the beta sliding clamp family.</text>
</comment>
<dbReference type="Pfam" id="PF02768">
    <property type="entry name" value="DNA_pol3_beta_3"/>
    <property type="match status" value="1"/>
</dbReference>
<dbReference type="InterPro" id="IPR022634">
    <property type="entry name" value="DNA_polIII_beta_N"/>
</dbReference>
<keyword evidence="8" id="KW-0238">DNA-binding</keyword>
<dbReference type="Pfam" id="PF00712">
    <property type="entry name" value="DNA_pol3_beta"/>
    <property type="match status" value="1"/>
</dbReference>
<evidence type="ECO:0000259" key="11">
    <source>
        <dbReference type="Pfam" id="PF02767"/>
    </source>
</evidence>
<evidence type="ECO:0000256" key="8">
    <source>
        <dbReference type="ARBA" id="ARBA00023125"/>
    </source>
</evidence>
<reference evidence="13 14" key="1">
    <citation type="journal article" date="2016" name="Nat. Commun.">
        <title>Thousands of microbial genomes shed light on interconnected biogeochemical processes in an aquifer system.</title>
        <authorList>
            <person name="Anantharaman K."/>
            <person name="Brown C.T."/>
            <person name="Hug L.A."/>
            <person name="Sharon I."/>
            <person name="Castelle C.J."/>
            <person name="Probst A.J."/>
            <person name="Thomas B.C."/>
            <person name="Singh A."/>
            <person name="Wilkins M.J."/>
            <person name="Karaoz U."/>
            <person name="Brodie E.L."/>
            <person name="Williams K.H."/>
            <person name="Hubbard S.S."/>
            <person name="Banfield J.F."/>
        </authorList>
    </citation>
    <scope>NUCLEOTIDE SEQUENCE [LARGE SCALE GENOMIC DNA]</scope>
</reference>
<dbReference type="GO" id="GO:0003677">
    <property type="term" value="F:DNA binding"/>
    <property type="evidence" value="ECO:0007669"/>
    <property type="project" value="UniProtKB-UniRule"/>
</dbReference>
<comment type="subunit">
    <text evidence="9">Forms a ring-shaped head-to-tail homodimer around DNA.</text>
</comment>
<evidence type="ECO:0000256" key="3">
    <source>
        <dbReference type="ARBA" id="ARBA00022490"/>
    </source>
</evidence>
<dbReference type="SMART" id="SM00480">
    <property type="entry name" value="POL3Bc"/>
    <property type="match status" value="1"/>
</dbReference>
<dbReference type="SUPFAM" id="SSF55979">
    <property type="entry name" value="DNA clamp"/>
    <property type="match status" value="3"/>
</dbReference>
<evidence type="ECO:0000313" key="13">
    <source>
        <dbReference type="EMBL" id="OHA93310.1"/>
    </source>
</evidence>
<gene>
    <name evidence="13" type="ORF">A2W58_02655</name>
</gene>
<dbReference type="InterPro" id="IPR046938">
    <property type="entry name" value="DNA_clamp_sf"/>
</dbReference>
<comment type="subcellular location">
    <subcellularLocation>
        <location evidence="1 9">Cytoplasm</location>
    </subcellularLocation>
</comment>
<feature type="domain" description="DNA polymerase III beta sliding clamp N-terminal" evidence="10">
    <location>
        <begin position="1"/>
        <end position="119"/>
    </location>
</feature>
<keyword evidence="4 9" id="KW-0808">Transferase</keyword>
<proteinExistence type="inferred from homology"/>
<dbReference type="Proteomes" id="UP000179264">
    <property type="component" value="Unassembled WGS sequence"/>
</dbReference>
<comment type="caution">
    <text evidence="13">The sequence shown here is derived from an EMBL/GenBank/DDBJ whole genome shotgun (WGS) entry which is preliminary data.</text>
</comment>
<comment type="function">
    <text evidence="9">Confers DNA tethering and processivity to DNA polymerases and other proteins. Acts as a clamp, forming a ring around DNA (a reaction catalyzed by the clamp-loading complex) which diffuses in an ATP-independent manner freely and bidirectionally along dsDNA. Initially characterized for its ability to contact the catalytic subunit of DNA polymerase III (Pol III), a complex, multichain enzyme responsible for most of the replicative synthesis in bacteria; Pol III exhibits 3'-5' exonuclease proofreading activity. The beta chain is required for initiation of replication as well as for processivity of DNA replication.</text>
</comment>
<dbReference type="PANTHER" id="PTHR30478:SF0">
    <property type="entry name" value="BETA SLIDING CLAMP"/>
    <property type="match status" value="1"/>
</dbReference>
<keyword evidence="6 9" id="KW-0235">DNA replication</keyword>
<accession>A0A1G2T7S9</accession>
<keyword evidence="7 9" id="KW-0239">DNA-directed DNA polymerase</keyword>
<sequence>MNIECIKEKLSYAIGKAEKVTGKNITLPILNCVLLEAKDSTLTIKATNLDIGIEIKIPVKVIKSGVMAVSGGVLYNFISNITGDKNVTLEEVSGNLKVSTKHSYALIKSFAPDDFPTIPKISNESPFSFNIQSLIKGLKGVLHSASVSTLRPVLSAISLCSEEDIVVFAATDSFRLAEKKIGVKKHKEFNQILIPFKNAVEIIRILEDIKDDVEINLNQNQISFSYNDIYITSRVLDGVFPDYKQIIPKDVKTEVIVLKQDFINTLRVSTVFSDKFSQVTFNISPKEKVFKITTKNADIGENINNIDAVIKGEELSVSFNYKYIIDCFQSIDSDSISLTFSDANRPMIIRGVSDKSFLYLVMPMNK</sequence>
<dbReference type="Gene3D" id="3.10.150.10">
    <property type="entry name" value="DNA Polymerase III, subunit A, domain 2"/>
    <property type="match status" value="1"/>
</dbReference>